<dbReference type="Gene3D" id="3.40.50.300">
    <property type="entry name" value="P-loop containing nucleotide triphosphate hydrolases"/>
    <property type="match status" value="1"/>
</dbReference>
<dbReference type="PANTHER" id="PTHR14241">
    <property type="entry name" value="INTERFERON-INDUCED PROTEIN 44"/>
    <property type="match status" value="1"/>
</dbReference>
<protein>
    <submittedName>
        <fullName evidence="1">Interferon-induced protein 44</fullName>
    </submittedName>
</protein>
<dbReference type="AlphaFoldDB" id="A0A5A9PL67"/>
<name>A0A5A9PL67_9TELE</name>
<dbReference type="GO" id="GO:0006955">
    <property type="term" value="P:immune response"/>
    <property type="evidence" value="ECO:0007669"/>
    <property type="project" value="TreeGrafter"/>
</dbReference>
<dbReference type="Proteomes" id="UP000324632">
    <property type="component" value="Chromosome 4"/>
</dbReference>
<sequence length="296" mass="33793">MWPFTNIWPFSIFQQPPPPPCPEFDEPWRTINWSKSTQNQLRKLNAFQPGNSEVDTLRILLHGPVGSGKSSFINSVDSCLRGLISARALPDAISGESFTLGCKTYKLRKDTPNSYFPFTLTDIMGIGGTDGIQTDDIIKILHGHIRDDYTFNPLRPLSEEDQWYNRNPSLKDKIHCLVSVLPANTVSFMKDDVIEQMRKVRKRARDLGIPQVIIMTKVDEVCPLVKASLKKVYTSKKIKEKIEECSVKFGVPESFIYPVKNYHKEDTTNNKTDILILKALERIVLFADDYVKDKVK</sequence>
<gene>
    <name evidence="1" type="ORF">E1301_Tti011920</name>
</gene>
<dbReference type="EMBL" id="SOYY01000004">
    <property type="protein sequence ID" value="KAA0722545.1"/>
    <property type="molecule type" value="Genomic_DNA"/>
</dbReference>
<evidence type="ECO:0000313" key="2">
    <source>
        <dbReference type="Proteomes" id="UP000324632"/>
    </source>
</evidence>
<comment type="caution">
    <text evidence="1">The sequence shown here is derived from an EMBL/GenBank/DDBJ whole genome shotgun (WGS) entry which is preliminary data.</text>
</comment>
<dbReference type="SUPFAM" id="SSF52540">
    <property type="entry name" value="P-loop containing nucleoside triphosphate hydrolases"/>
    <property type="match status" value="1"/>
</dbReference>
<proteinExistence type="predicted"/>
<dbReference type="InterPro" id="IPR027417">
    <property type="entry name" value="P-loop_NTPase"/>
</dbReference>
<dbReference type="PANTHER" id="PTHR14241:SF1">
    <property type="entry name" value="INTERFERON-INDUCED PROTEIN 44-RELATED"/>
    <property type="match status" value="1"/>
</dbReference>
<reference evidence="1 2" key="1">
    <citation type="journal article" date="2019" name="Mol. Ecol. Resour.">
        <title>Chromosome-level genome assembly of Triplophysa tibetana, a fish adapted to the harsh high-altitude environment of the Tibetan Plateau.</title>
        <authorList>
            <person name="Yang X."/>
            <person name="Liu H."/>
            <person name="Ma Z."/>
            <person name="Zou Y."/>
            <person name="Zou M."/>
            <person name="Mao Y."/>
            <person name="Li X."/>
            <person name="Wang H."/>
            <person name="Chen T."/>
            <person name="Wang W."/>
            <person name="Yang R."/>
        </authorList>
    </citation>
    <scope>NUCLEOTIDE SEQUENCE [LARGE SCALE GENOMIC DNA]</scope>
    <source>
        <strain evidence="1">TTIB1903HZAU</strain>
        <tissue evidence="1">Muscle</tissue>
    </source>
</reference>
<evidence type="ECO:0000313" key="1">
    <source>
        <dbReference type="EMBL" id="KAA0722545.1"/>
    </source>
</evidence>
<organism evidence="1 2">
    <name type="scientific">Triplophysa tibetana</name>
    <dbReference type="NCBI Taxonomy" id="1572043"/>
    <lineage>
        <taxon>Eukaryota</taxon>
        <taxon>Metazoa</taxon>
        <taxon>Chordata</taxon>
        <taxon>Craniata</taxon>
        <taxon>Vertebrata</taxon>
        <taxon>Euteleostomi</taxon>
        <taxon>Actinopterygii</taxon>
        <taxon>Neopterygii</taxon>
        <taxon>Teleostei</taxon>
        <taxon>Ostariophysi</taxon>
        <taxon>Cypriniformes</taxon>
        <taxon>Nemacheilidae</taxon>
        <taxon>Triplophysa</taxon>
    </lineage>
</organism>
<keyword evidence="2" id="KW-1185">Reference proteome</keyword>
<accession>A0A5A9PL67</accession>